<dbReference type="Gene3D" id="3.40.50.1110">
    <property type="entry name" value="SGNH hydrolase"/>
    <property type="match status" value="1"/>
</dbReference>
<proteinExistence type="predicted"/>
<sequence length="235" mass="27138">MKKNKVSINIISSFNHANFVSLLKNSSNFDWEVNEVNYNQVFQTLTNSNAKMWKQRSNVTLIWTTPESISSEFQKLQNRNEANSDIIKKDVDYFCSCIRSIKKYSDIVLVPNWILKQPNETSLAFAYSKGFGLEYNLSFMNYYLSEQLNKEKNLYILNSSKWLLNCGALHAYSSKLWYLTKTPFSNNFFKQVISDLSNLYGSIKGLSKKLLILDLDDTLWGGIVGEVGWKNLRIG</sequence>
<dbReference type="InterPro" id="IPR049369">
    <property type="entry name" value="BF1531-like_N"/>
</dbReference>
<protein>
    <recommendedName>
        <fullName evidence="1">BF1531-like N-terminal domain-containing protein</fullName>
    </recommendedName>
</protein>
<dbReference type="InterPro" id="IPR023214">
    <property type="entry name" value="HAD_sf"/>
</dbReference>
<evidence type="ECO:0000313" key="2">
    <source>
        <dbReference type="EMBL" id="SVC41729.1"/>
    </source>
</evidence>
<accession>A0A382LY91</accession>
<organism evidence="2">
    <name type="scientific">marine metagenome</name>
    <dbReference type="NCBI Taxonomy" id="408172"/>
    <lineage>
        <taxon>unclassified sequences</taxon>
        <taxon>metagenomes</taxon>
        <taxon>ecological metagenomes</taxon>
    </lineage>
</organism>
<feature type="non-terminal residue" evidence="2">
    <location>
        <position position="235"/>
    </location>
</feature>
<name>A0A382LY91_9ZZZZ</name>
<reference evidence="2" key="1">
    <citation type="submission" date="2018-05" db="EMBL/GenBank/DDBJ databases">
        <authorList>
            <person name="Lanie J.A."/>
            <person name="Ng W.-L."/>
            <person name="Kazmierczak K.M."/>
            <person name="Andrzejewski T.M."/>
            <person name="Davidsen T.M."/>
            <person name="Wayne K.J."/>
            <person name="Tettelin H."/>
            <person name="Glass J.I."/>
            <person name="Rusch D."/>
            <person name="Podicherti R."/>
            <person name="Tsui H.-C.T."/>
            <person name="Winkler M.E."/>
        </authorList>
    </citation>
    <scope>NUCLEOTIDE SEQUENCE</scope>
</reference>
<feature type="domain" description="BF1531-like N-terminal" evidence="1">
    <location>
        <begin position="28"/>
        <end position="194"/>
    </location>
</feature>
<evidence type="ECO:0000259" key="1">
    <source>
        <dbReference type="Pfam" id="PF21211"/>
    </source>
</evidence>
<dbReference type="Pfam" id="PF21211">
    <property type="entry name" value="FkbH_N"/>
    <property type="match status" value="1"/>
</dbReference>
<dbReference type="Gene3D" id="3.40.50.1000">
    <property type="entry name" value="HAD superfamily/HAD-like"/>
    <property type="match status" value="1"/>
</dbReference>
<dbReference type="InterPro" id="IPR036514">
    <property type="entry name" value="SGNH_hydro_sf"/>
</dbReference>
<gene>
    <name evidence="2" type="ORF">METZ01_LOCUS294583</name>
</gene>
<dbReference type="AlphaFoldDB" id="A0A382LY91"/>
<dbReference type="EMBL" id="UINC01090094">
    <property type="protein sequence ID" value="SVC41729.1"/>
    <property type="molecule type" value="Genomic_DNA"/>
</dbReference>